<reference evidence="2 3" key="1">
    <citation type="submission" date="2016-08" db="EMBL/GenBank/DDBJ databases">
        <authorList>
            <person name="Seilhamer J.J."/>
        </authorList>
    </citation>
    <scope>NUCLEOTIDE SEQUENCE [LARGE SCALE GENOMIC DNA]</scope>
    <source>
        <strain evidence="2">Buetzberg</strain>
    </source>
</reference>
<proteinExistence type="predicted"/>
<accession>A0A1D3L133</accession>
<dbReference type="KEGG" id="mcub:MCBB_0690"/>
<dbReference type="Proteomes" id="UP000094707">
    <property type="component" value="Chromosome I"/>
</dbReference>
<evidence type="ECO:0000313" key="2">
    <source>
        <dbReference type="EMBL" id="SCG85263.1"/>
    </source>
</evidence>
<sequence length="384" mass="43014">MLCFVVISVGTVSADNVTNVTQNNSLNQTQSVNQLAETKNTTVRGYWIRGDTALGMNSSNWDELQKGGVTDVFVSCSRYSASYSYDKVLAAVIPYAHARGINVHAWITCFKDASGNWVDPQGLKSSKVSVKYKYWYKGWYKVAYKVKVKHYTKVKYKYLGKWRTKYKVTYSYVTKYKWKKGWTYKWLYQTKTVYNYDSSFNNGLVNYIATVAKTGVDGIHLDYVRYPGTAYKYSGATSTITSFVARVHNTVKAVNSNIILSAAVMPEGSSNSYYYGQDYSQMSRYLDFIVPMIYKGNYGYSHTNGTSTTGASGTAWIASKTAWIVQHSNGIPVLAGLQTYRSDTNWSSLVPADELTGDIKAAMTSGASGYMLFRYGLSLLKVLP</sequence>
<protein>
    <submittedName>
        <fullName evidence="2">Transglutaminase domain-containing protein</fullName>
    </submittedName>
</protein>
<dbReference type="InterPro" id="IPR017853">
    <property type="entry name" value="GH"/>
</dbReference>
<evidence type="ECO:0000259" key="1">
    <source>
        <dbReference type="Pfam" id="PF13200"/>
    </source>
</evidence>
<dbReference type="SUPFAM" id="SSF51445">
    <property type="entry name" value="(Trans)glycosidases"/>
    <property type="match status" value="1"/>
</dbReference>
<dbReference type="Pfam" id="PF13200">
    <property type="entry name" value="DUF4015"/>
    <property type="match status" value="1"/>
</dbReference>
<gene>
    <name evidence="2" type="ORF">MCBB_0690</name>
</gene>
<dbReference type="EMBL" id="LT607756">
    <property type="protein sequence ID" value="SCG85263.1"/>
    <property type="molecule type" value="Genomic_DNA"/>
</dbReference>
<dbReference type="STRING" id="118062.MCBB_0690"/>
<dbReference type="InterPro" id="IPR052177">
    <property type="entry name" value="Divisome_Glycosyl_Hydrolase"/>
</dbReference>
<dbReference type="GeneID" id="30411544"/>
<name>A0A1D3L133_9EURY</name>
<dbReference type="PATRIC" id="fig|129848.4.peg.697"/>
<evidence type="ECO:0000313" key="3">
    <source>
        <dbReference type="Proteomes" id="UP000094707"/>
    </source>
</evidence>
<dbReference type="PANTHER" id="PTHR43405:SF1">
    <property type="entry name" value="GLYCOSYL HYDROLASE DIGH"/>
    <property type="match status" value="1"/>
</dbReference>
<dbReference type="PANTHER" id="PTHR43405">
    <property type="entry name" value="GLYCOSYL HYDROLASE DIGH"/>
    <property type="match status" value="1"/>
</dbReference>
<dbReference type="RefSeq" id="WP_231916394.1">
    <property type="nucleotide sequence ID" value="NZ_LT607756.1"/>
</dbReference>
<dbReference type="InterPro" id="IPR025275">
    <property type="entry name" value="DUF4015"/>
</dbReference>
<keyword evidence="3" id="KW-1185">Reference proteome</keyword>
<organism evidence="2 3">
    <name type="scientific">Methanobacterium congolense</name>
    <dbReference type="NCBI Taxonomy" id="118062"/>
    <lineage>
        <taxon>Archaea</taxon>
        <taxon>Methanobacteriati</taxon>
        <taxon>Methanobacteriota</taxon>
        <taxon>Methanomada group</taxon>
        <taxon>Methanobacteria</taxon>
        <taxon>Methanobacteriales</taxon>
        <taxon>Methanobacteriaceae</taxon>
        <taxon>Methanobacterium</taxon>
    </lineage>
</organism>
<dbReference type="AlphaFoldDB" id="A0A1D3L133"/>
<dbReference type="Gene3D" id="3.20.20.80">
    <property type="entry name" value="Glycosidases"/>
    <property type="match status" value="2"/>
</dbReference>
<feature type="domain" description="DUF4015" evidence="1">
    <location>
        <begin position="188"/>
        <end position="373"/>
    </location>
</feature>